<organism evidence="3 4">
    <name type="scientific">Jaculus jaculus</name>
    <name type="common">Lesser Egyptian jerboa</name>
    <dbReference type="NCBI Taxonomy" id="51337"/>
    <lineage>
        <taxon>Eukaryota</taxon>
        <taxon>Metazoa</taxon>
        <taxon>Chordata</taxon>
        <taxon>Craniata</taxon>
        <taxon>Vertebrata</taxon>
        <taxon>Euteleostomi</taxon>
        <taxon>Mammalia</taxon>
        <taxon>Eutheria</taxon>
        <taxon>Euarchontoglires</taxon>
        <taxon>Glires</taxon>
        <taxon>Rodentia</taxon>
        <taxon>Myomorpha</taxon>
        <taxon>Dipodoidea</taxon>
        <taxon>Dipodidae</taxon>
        <taxon>Dipodinae</taxon>
        <taxon>Jaculus</taxon>
    </lineage>
</organism>
<dbReference type="GO" id="GO:0003779">
    <property type="term" value="F:actin binding"/>
    <property type="evidence" value="ECO:0007669"/>
    <property type="project" value="InterPro"/>
</dbReference>
<feature type="compositionally biased region" description="Gly residues" evidence="1">
    <location>
        <begin position="1"/>
        <end position="11"/>
    </location>
</feature>
<protein>
    <submittedName>
        <fullName evidence="3">Espin</fullName>
    </submittedName>
</protein>
<feature type="compositionally biased region" description="Polar residues" evidence="1">
    <location>
        <begin position="12"/>
        <end position="27"/>
    </location>
</feature>
<name>A0A8C5LCY0_JACJA</name>
<feature type="domain" description="WH2" evidence="2">
    <location>
        <begin position="26"/>
        <end position="43"/>
    </location>
</feature>
<dbReference type="PROSITE" id="PS51082">
    <property type="entry name" value="WH2"/>
    <property type="match status" value="1"/>
</dbReference>
<dbReference type="Ensembl" id="ENSJJAT00000027818.1">
    <property type="protein sequence ID" value="ENSJJAP00000021267.1"/>
    <property type="gene ID" value="ENSJJAG00000021618.1"/>
</dbReference>
<feature type="region of interest" description="Disordered" evidence="1">
    <location>
        <begin position="202"/>
        <end position="232"/>
    </location>
</feature>
<feature type="compositionally biased region" description="Polar residues" evidence="1">
    <location>
        <begin position="42"/>
        <end position="61"/>
    </location>
</feature>
<proteinExistence type="predicted"/>
<dbReference type="AlphaFoldDB" id="A0A8C5LCY0"/>
<feature type="region of interest" description="Disordered" evidence="1">
    <location>
        <begin position="166"/>
        <end position="187"/>
    </location>
</feature>
<evidence type="ECO:0000256" key="1">
    <source>
        <dbReference type="SAM" id="MobiDB-lite"/>
    </source>
</evidence>
<reference evidence="3" key="1">
    <citation type="submission" date="2025-08" db="UniProtKB">
        <authorList>
            <consortium name="Ensembl"/>
        </authorList>
    </citation>
    <scope>IDENTIFICATION</scope>
</reference>
<evidence type="ECO:0000259" key="2">
    <source>
        <dbReference type="PROSITE" id="PS51082"/>
    </source>
</evidence>
<evidence type="ECO:0000313" key="3">
    <source>
        <dbReference type="Ensembl" id="ENSJJAP00000021267.1"/>
    </source>
</evidence>
<dbReference type="GeneTree" id="ENSGT00940000160408"/>
<accession>A0A8C5LCY0</accession>
<dbReference type="Pfam" id="PF02205">
    <property type="entry name" value="WH2"/>
    <property type="match status" value="1"/>
</dbReference>
<sequence>MNCQGPPGGGSVPSTKSFNMMSPTGDNSELLAEIKAGKSLKPTPQSKGLTTVFSGSGQPASQVGAGRVPRPGSSCRLPSAQPYRFSRQPDSPLPPVSPAPSRPRSPTPPASGPQPLLNGSVVPAPPATPAPGVQLDVEALVPTLDEQGRPIPEWKRQVMVRKLQLKMQEEEEQRRKEEEEEARLASLPAWRRDILRKKLEEEREQKRKEEERQKQEELQRAKEQSEKLRTLGYDETKLAPWQRQVILKKGDIPK</sequence>
<keyword evidence="4" id="KW-1185">Reference proteome</keyword>
<evidence type="ECO:0000313" key="4">
    <source>
        <dbReference type="Proteomes" id="UP000694385"/>
    </source>
</evidence>
<dbReference type="SMART" id="SM00246">
    <property type="entry name" value="WH2"/>
    <property type="match status" value="1"/>
</dbReference>
<reference evidence="3" key="2">
    <citation type="submission" date="2025-09" db="UniProtKB">
        <authorList>
            <consortium name="Ensembl"/>
        </authorList>
    </citation>
    <scope>IDENTIFICATION</scope>
</reference>
<dbReference type="InterPro" id="IPR003124">
    <property type="entry name" value="WH2_dom"/>
</dbReference>
<dbReference type="Proteomes" id="UP000694385">
    <property type="component" value="Unassembled WGS sequence"/>
</dbReference>
<feature type="compositionally biased region" description="Pro residues" evidence="1">
    <location>
        <begin position="91"/>
        <end position="112"/>
    </location>
</feature>
<feature type="region of interest" description="Disordered" evidence="1">
    <location>
        <begin position="1"/>
        <end position="134"/>
    </location>
</feature>